<organism evidence="1 2">
    <name type="scientific">Oceanidesulfovibrio marinus</name>
    <dbReference type="NCBI Taxonomy" id="370038"/>
    <lineage>
        <taxon>Bacteria</taxon>
        <taxon>Pseudomonadati</taxon>
        <taxon>Thermodesulfobacteriota</taxon>
        <taxon>Desulfovibrionia</taxon>
        <taxon>Desulfovibrionales</taxon>
        <taxon>Desulfovibrionaceae</taxon>
        <taxon>Oceanidesulfovibrio</taxon>
    </lineage>
</organism>
<reference evidence="1 2" key="1">
    <citation type="submission" date="2018-06" db="EMBL/GenBank/DDBJ databases">
        <title>Complete genome of Desulfovibrio marinus P48SEP.</title>
        <authorList>
            <person name="Crispim J.S."/>
            <person name="Vidigal P.M.P."/>
            <person name="Silva L.C.F."/>
            <person name="Araujo L.C."/>
            <person name="Laguardia C.N."/>
            <person name="Dias R.S."/>
            <person name="Sousa M.P."/>
            <person name="Paula S.O."/>
            <person name="Silva C."/>
        </authorList>
    </citation>
    <scope>NUCLEOTIDE SEQUENCE [LARGE SCALE GENOMIC DNA]</scope>
    <source>
        <strain evidence="1 2">P48SEP</strain>
    </source>
</reference>
<comment type="caution">
    <text evidence="1">The sequence shown here is derived from an EMBL/GenBank/DDBJ whole genome shotgun (WGS) entry which is preliminary data.</text>
</comment>
<evidence type="ECO:0000313" key="2">
    <source>
        <dbReference type="Proteomes" id="UP000434052"/>
    </source>
</evidence>
<dbReference type="Proteomes" id="UP000434052">
    <property type="component" value="Unassembled WGS sequence"/>
</dbReference>
<sequence length="209" mass="23868">MCKEFLTWLSAEQTTDQAKGDVASAPPSDNTILDRQTKSLSLSVKEMLAKLNDEDIAQTWPEFYSFGFTHSKFQELIQRTDNLGRDLDKLILIASLDSIELELSKGDIKDAKGNALDDVLGYFFRSIMNNGNYKPQISAIARQNRGKEIREMLKKAEIADAWTWWNSLNKEMRKTIYQGGFPSDDRLLGLYYEHGMLPNHTIEKQEPLA</sequence>
<proteinExistence type="predicted"/>
<accession>A0A6P1ZCD8</accession>
<protein>
    <submittedName>
        <fullName evidence="1">Uncharacterized protein</fullName>
    </submittedName>
</protein>
<name>A0A6P1ZCD8_9BACT</name>
<dbReference type="AlphaFoldDB" id="A0A6P1ZCD8"/>
<dbReference type="EMBL" id="QMIF01000022">
    <property type="protein sequence ID" value="TVM30535.1"/>
    <property type="molecule type" value="Genomic_DNA"/>
</dbReference>
<gene>
    <name evidence="1" type="ORF">DQK91_20745</name>
</gene>
<evidence type="ECO:0000313" key="1">
    <source>
        <dbReference type="EMBL" id="TVM30535.1"/>
    </source>
</evidence>